<feature type="region of interest" description="Disordered" evidence="1">
    <location>
        <begin position="99"/>
        <end position="142"/>
    </location>
</feature>
<protein>
    <submittedName>
        <fullName evidence="2">Uncharacterized protein</fullName>
    </submittedName>
</protein>
<dbReference type="Proteomes" id="UP000078340">
    <property type="component" value="Unassembled WGS sequence"/>
</dbReference>
<evidence type="ECO:0000313" key="2">
    <source>
        <dbReference type="EMBL" id="OAQ94412.1"/>
    </source>
</evidence>
<organism evidence="2 3">
    <name type="scientific">Purpureocillium lilacinum</name>
    <name type="common">Paecilomyces lilacinus</name>
    <dbReference type="NCBI Taxonomy" id="33203"/>
    <lineage>
        <taxon>Eukaryota</taxon>
        <taxon>Fungi</taxon>
        <taxon>Dikarya</taxon>
        <taxon>Ascomycota</taxon>
        <taxon>Pezizomycotina</taxon>
        <taxon>Sordariomycetes</taxon>
        <taxon>Hypocreomycetidae</taxon>
        <taxon>Hypocreales</taxon>
        <taxon>Ophiocordycipitaceae</taxon>
        <taxon>Purpureocillium</taxon>
    </lineage>
</organism>
<evidence type="ECO:0000313" key="3">
    <source>
        <dbReference type="Proteomes" id="UP000078340"/>
    </source>
</evidence>
<accession>A0A179HWZ2</accession>
<comment type="caution">
    <text evidence="2">The sequence shown here is derived from an EMBL/GenBank/DDBJ whole genome shotgun (WGS) entry which is preliminary data.</text>
</comment>
<dbReference type="EMBL" id="LSBI01000001">
    <property type="protein sequence ID" value="OAQ94412.1"/>
    <property type="molecule type" value="Genomic_DNA"/>
</dbReference>
<dbReference type="AlphaFoldDB" id="A0A179HWZ2"/>
<gene>
    <name evidence="2" type="ORF">VFPFJ_00521</name>
</gene>
<reference evidence="2 3" key="1">
    <citation type="submission" date="2016-02" db="EMBL/GenBank/DDBJ databases">
        <title>Biosynthesis of antibiotic leucinostatins and their inhibition on Phytophthora in bio-control Purpureocillium lilacinum.</title>
        <authorList>
            <person name="Wang G."/>
            <person name="Liu Z."/>
            <person name="Lin R."/>
            <person name="Li E."/>
            <person name="Mao Z."/>
            <person name="Ling J."/>
            <person name="Yin W."/>
            <person name="Xie B."/>
        </authorList>
    </citation>
    <scope>NUCLEOTIDE SEQUENCE [LARGE SCALE GENOMIC DNA]</scope>
    <source>
        <strain evidence="2">PLFJ-1</strain>
    </source>
</reference>
<proteinExistence type="predicted"/>
<feature type="compositionally biased region" description="Basic and acidic residues" evidence="1">
    <location>
        <begin position="118"/>
        <end position="142"/>
    </location>
</feature>
<sequence>MKWPPGTATNIAVTMPPRTSDCRFLDPDLPVKDFANHVPSLVLDDPGLVLVAVVGPKRVEAALAEILAIVLDKQLPRADMAMVYAVENDTHALVRGDKCADTQDQSDGRQGAVASAELAEREKNSHDQTPDNQADAKRAGKEDAGRIAVAYGPAHEIWMSLSTERGVDRFEESSESTGVGGVGERIDCRLLLPGGKVELSRRPFPNVSCNDPVDLFAEWLNRDCKRMSATEVLQSPDHKGAAKTYMAVWPRQH</sequence>
<evidence type="ECO:0000256" key="1">
    <source>
        <dbReference type="SAM" id="MobiDB-lite"/>
    </source>
</evidence>
<name>A0A179HWZ2_PURLI</name>